<dbReference type="GO" id="GO:0016020">
    <property type="term" value="C:membrane"/>
    <property type="evidence" value="ECO:0007669"/>
    <property type="project" value="UniProtKB-SubCell"/>
</dbReference>
<dbReference type="InterPro" id="IPR002293">
    <property type="entry name" value="AA/rel_permease1"/>
</dbReference>
<feature type="transmembrane region" description="Helical" evidence="6">
    <location>
        <begin position="464"/>
        <end position="483"/>
    </location>
</feature>
<dbReference type="EMBL" id="CADCVO010000157">
    <property type="protein sequence ID" value="CAA9478964.1"/>
    <property type="molecule type" value="Genomic_DNA"/>
</dbReference>
<dbReference type="Pfam" id="PF13520">
    <property type="entry name" value="AA_permease_2"/>
    <property type="match status" value="1"/>
</dbReference>
<feature type="transmembrane region" description="Helical" evidence="6">
    <location>
        <begin position="117"/>
        <end position="140"/>
    </location>
</feature>
<dbReference type="PANTHER" id="PTHR45649:SF26">
    <property type="entry name" value="OS04G0435100 PROTEIN"/>
    <property type="match status" value="1"/>
</dbReference>
<gene>
    <name evidence="7" type="ORF">AVDCRST_MAG13-1050</name>
</gene>
<dbReference type="PIRSF" id="PIRSF006060">
    <property type="entry name" value="AA_transporter"/>
    <property type="match status" value="1"/>
</dbReference>
<keyword evidence="4 6" id="KW-1133">Transmembrane helix</keyword>
<feature type="transmembrane region" description="Helical" evidence="6">
    <location>
        <begin position="434"/>
        <end position="452"/>
    </location>
</feature>
<evidence type="ECO:0000256" key="2">
    <source>
        <dbReference type="ARBA" id="ARBA00022448"/>
    </source>
</evidence>
<evidence type="ECO:0000256" key="3">
    <source>
        <dbReference type="ARBA" id="ARBA00022692"/>
    </source>
</evidence>
<proteinExistence type="predicted"/>
<dbReference type="GO" id="GO:0022857">
    <property type="term" value="F:transmembrane transporter activity"/>
    <property type="evidence" value="ECO:0007669"/>
    <property type="project" value="InterPro"/>
</dbReference>
<sequence>MSGAMTERGDLGARRADAHADDDARQLAELGYESQFSRDMSLRANFALGFTYLSPVVGVYALFAFALAQAGPPMIWSFFIVGAGQLLVALVFGEIVSQYPLAGGVYPWARRLWGRRYAWMTGWVYAWALLITVASVAYGAGAFAATLLDVEGGVNFTIGTALVIIAIATAVNFSGTRNLSRAATAGFVAEIVGALVVGLYLILFEREHGPGVFFDSFGAGGDGAYLAAFLAAGLIGLYQFYGFEACGDVAEEVPDPGRRIPRSMQLTIYVGGAVAVLVAAGFIMAVPDIGAVISGEDADPIGAILTGVFGSVGSKIILAVVLISFFSCTLSLQAAASRLIYAYGRDRMVFGSGTLGSFSETRHVPVGALAVAAVVPALIVLGSRISEDALTKIISFAALGIYIGFFMVVLAALRARTRGWVPRGKFTLGRWGMPVTAAALVYQVAAMLNLVWPRTPDVPWYDNYIVLLSAAVVVVVGLLYMLIGRPYRHGTAAHGDAVRAQAAAEGAPLETTPTAR</sequence>
<feature type="transmembrane region" description="Helical" evidence="6">
    <location>
        <begin position="46"/>
        <end position="68"/>
    </location>
</feature>
<feature type="transmembrane region" description="Helical" evidence="6">
    <location>
        <begin position="364"/>
        <end position="381"/>
    </location>
</feature>
<feature type="transmembrane region" description="Helical" evidence="6">
    <location>
        <begin position="185"/>
        <end position="203"/>
    </location>
</feature>
<accession>A0A6J4RR91</accession>
<keyword evidence="3 6" id="KW-0812">Transmembrane</keyword>
<feature type="transmembrane region" description="Helical" evidence="6">
    <location>
        <begin position="152"/>
        <end position="173"/>
    </location>
</feature>
<dbReference type="PANTHER" id="PTHR45649">
    <property type="entry name" value="AMINO-ACID PERMEASE BAT1"/>
    <property type="match status" value="1"/>
</dbReference>
<dbReference type="Gene3D" id="1.20.1740.10">
    <property type="entry name" value="Amino acid/polyamine transporter I"/>
    <property type="match status" value="1"/>
</dbReference>
<evidence type="ECO:0000256" key="6">
    <source>
        <dbReference type="SAM" id="Phobius"/>
    </source>
</evidence>
<reference evidence="7" key="1">
    <citation type="submission" date="2020-02" db="EMBL/GenBank/DDBJ databases">
        <authorList>
            <person name="Meier V. D."/>
        </authorList>
    </citation>
    <scope>NUCLEOTIDE SEQUENCE</scope>
    <source>
        <strain evidence="7">AVDCRST_MAG13</strain>
    </source>
</reference>
<evidence type="ECO:0000256" key="1">
    <source>
        <dbReference type="ARBA" id="ARBA00004141"/>
    </source>
</evidence>
<protein>
    <submittedName>
        <fullName evidence="7">Urea carboxylase-related amino acid permease</fullName>
    </submittedName>
</protein>
<organism evidence="7">
    <name type="scientific">uncultured Solirubrobacteraceae bacterium</name>
    <dbReference type="NCBI Taxonomy" id="1162706"/>
    <lineage>
        <taxon>Bacteria</taxon>
        <taxon>Bacillati</taxon>
        <taxon>Actinomycetota</taxon>
        <taxon>Thermoleophilia</taxon>
        <taxon>Solirubrobacterales</taxon>
        <taxon>Solirubrobacteraceae</taxon>
        <taxon>environmental samples</taxon>
    </lineage>
</organism>
<keyword evidence="5 6" id="KW-0472">Membrane</keyword>
<evidence type="ECO:0000256" key="4">
    <source>
        <dbReference type="ARBA" id="ARBA00022989"/>
    </source>
</evidence>
<feature type="transmembrane region" description="Helical" evidence="6">
    <location>
        <begin position="223"/>
        <end position="241"/>
    </location>
</feature>
<comment type="subcellular location">
    <subcellularLocation>
        <location evidence="1">Membrane</location>
        <topology evidence="1">Multi-pass membrane protein</topology>
    </subcellularLocation>
</comment>
<evidence type="ECO:0000313" key="7">
    <source>
        <dbReference type="EMBL" id="CAA9478964.1"/>
    </source>
</evidence>
<keyword evidence="2" id="KW-0813">Transport</keyword>
<feature type="transmembrane region" description="Helical" evidence="6">
    <location>
        <begin position="393"/>
        <end position="413"/>
    </location>
</feature>
<name>A0A6J4RR91_9ACTN</name>
<evidence type="ECO:0000256" key="5">
    <source>
        <dbReference type="ARBA" id="ARBA00023136"/>
    </source>
</evidence>
<feature type="transmembrane region" description="Helical" evidence="6">
    <location>
        <begin position="266"/>
        <end position="286"/>
    </location>
</feature>
<dbReference type="AlphaFoldDB" id="A0A6J4RR91"/>
<feature type="transmembrane region" description="Helical" evidence="6">
    <location>
        <begin position="74"/>
        <end position="96"/>
    </location>
</feature>